<dbReference type="EC" id="2.7.11.1" evidence="1"/>
<accession>A0A4Q7MIY7</accession>
<dbReference type="PANTHER" id="PTHR43289">
    <property type="entry name" value="MITOGEN-ACTIVATED PROTEIN KINASE KINASE KINASE 20-RELATED"/>
    <property type="match status" value="1"/>
</dbReference>
<dbReference type="Proteomes" id="UP000293289">
    <property type="component" value="Unassembled WGS sequence"/>
</dbReference>
<keyword evidence="12" id="KW-1185">Reference proteome</keyword>
<feature type="compositionally biased region" description="Low complexity" evidence="8">
    <location>
        <begin position="309"/>
        <end position="346"/>
    </location>
</feature>
<dbReference type="PROSITE" id="PS00108">
    <property type="entry name" value="PROTEIN_KINASE_ST"/>
    <property type="match status" value="1"/>
</dbReference>
<evidence type="ECO:0000256" key="9">
    <source>
        <dbReference type="SAM" id="Phobius"/>
    </source>
</evidence>
<dbReference type="RefSeq" id="WP_165391085.1">
    <property type="nucleotide sequence ID" value="NZ_SGWY01000001.1"/>
</dbReference>
<gene>
    <name evidence="11" type="ORF">EV187_0593</name>
</gene>
<feature type="domain" description="Protein kinase" evidence="10">
    <location>
        <begin position="20"/>
        <end position="282"/>
    </location>
</feature>
<dbReference type="Pfam" id="PF00069">
    <property type="entry name" value="Pkinase"/>
    <property type="match status" value="1"/>
</dbReference>
<dbReference type="EMBL" id="SGWY01000001">
    <property type="protein sequence ID" value="RZS68166.1"/>
    <property type="molecule type" value="Genomic_DNA"/>
</dbReference>
<dbReference type="InterPro" id="IPR011009">
    <property type="entry name" value="Kinase-like_dom_sf"/>
</dbReference>
<evidence type="ECO:0000256" key="8">
    <source>
        <dbReference type="SAM" id="MobiDB-lite"/>
    </source>
</evidence>
<evidence type="ECO:0000256" key="2">
    <source>
        <dbReference type="ARBA" id="ARBA00022527"/>
    </source>
</evidence>
<keyword evidence="9" id="KW-1133">Transmembrane helix</keyword>
<keyword evidence="2 11" id="KW-0723">Serine/threonine-protein kinase</keyword>
<dbReference type="Gene3D" id="3.30.200.20">
    <property type="entry name" value="Phosphorylase Kinase, domain 1"/>
    <property type="match status" value="1"/>
</dbReference>
<dbReference type="CDD" id="cd14014">
    <property type="entry name" value="STKc_PknB_like"/>
    <property type="match status" value="1"/>
</dbReference>
<dbReference type="PROSITE" id="PS50011">
    <property type="entry name" value="PROTEIN_KINASE_DOM"/>
    <property type="match status" value="1"/>
</dbReference>
<dbReference type="SMART" id="SM00220">
    <property type="entry name" value="S_TKc"/>
    <property type="match status" value="1"/>
</dbReference>
<dbReference type="PROSITE" id="PS00107">
    <property type="entry name" value="PROTEIN_KINASE_ATP"/>
    <property type="match status" value="1"/>
</dbReference>
<feature type="region of interest" description="Disordered" evidence="8">
    <location>
        <begin position="292"/>
        <end position="346"/>
    </location>
</feature>
<dbReference type="GO" id="GO:0005524">
    <property type="term" value="F:ATP binding"/>
    <property type="evidence" value="ECO:0007669"/>
    <property type="project" value="UniProtKB-UniRule"/>
</dbReference>
<keyword evidence="6 7" id="KW-0067">ATP-binding</keyword>
<dbReference type="GO" id="GO:0004674">
    <property type="term" value="F:protein serine/threonine kinase activity"/>
    <property type="evidence" value="ECO:0007669"/>
    <property type="project" value="UniProtKB-KW"/>
</dbReference>
<organism evidence="11 12">
    <name type="scientific">Agromyces ramosus</name>
    <dbReference type="NCBI Taxonomy" id="33879"/>
    <lineage>
        <taxon>Bacteria</taxon>
        <taxon>Bacillati</taxon>
        <taxon>Actinomycetota</taxon>
        <taxon>Actinomycetes</taxon>
        <taxon>Micrococcales</taxon>
        <taxon>Microbacteriaceae</taxon>
        <taxon>Agromyces</taxon>
    </lineage>
</organism>
<evidence type="ECO:0000256" key="6">
    <source>
        <dbReference type="ARBA" id="ARBA00022840"/>
    </source>
</evidence>
<feature type="transmembrane region" description="Helical" evidence="9">
    <location>
        <begin position="349"/>
        <end position="375"/>
    </location>
</feature>
<feature type="compositionally biased region" description="Basic residues" evidence="8">
    <location>
        <begin position="299"/>
        <end position="308"/>
    </location>
</feature>
<evidence type="ECO:0000256" key="5">
    <source>
        <dbReference type="ARBA" id="ARBA00022777"/>
    </source>
</evidence>
<keyword evidence="3" id="KW-0808">Transferase</keyword>
<feature type="binding site" evidence="7">
    <location>
        <position position="49"/>
    </location>
    <ligand>
        <name>ATP</name>
        <dbReference type="ChEBI" id="CHEBI:30616"/>
    </ligand>
</feature>
<keyword evidence="4 7" id="KW-0547">Nucleotide-binding</keyword>
<dbReference type="AlphaFoldDB" id="A0A4Q7MIY7"/>
<dbReference type="SUPFAM" id="SSF56112">
    <property type="entry name" value="Protein kinase-like (PK-like)"/>
    <property type="match status" value="1"/>
</dbReference>
<proteinExistence type="predicted"/>
<dbReference type="InterPro" id="IPR017441">
    <property type="entry name" value="Protein_kinase_ATP_BS"/>
</dbReference>
<dbReference type="PANTHER" id="PTHR43289:SF6">
    <property type="entry name" value="SERINE_THREONINE-PROTEIN KINASE NEKL-3"/>
    <property type="match status" value="1"/>
</dbReference>
<dbReference type="InterPro" id="IPR008271">
    <property type="entry name" value="Ser/Thr_kinase_AS"/>
</dbReference>
<reference evidence="11 12" key="1">
    <citation type="submission" date="2019-02" db="EMBL/GenBank/DDBJ databases">
        <title>Genomic Encyclopedia of Type Strains, Phase IV (KMG-IV): sequencing the most valuable type-strain genomes for metagenomic binning, comparative biology and taxonomic classification.</title>
        <authorList>
            <person name="Goeker M."/>
        </authorList>
    </citation>
    <scope>NUCLEOTIDE SEQUENCE [LARGE SCALE GENOMIC DNA]</scope>
    <source>
        <strain evidence="11 12">DSM 43045</strain>
    </source>
</reference>
<keyword evidence="5 11" id="KW-0418">Kinase</keyword>
<evidence type="ECO:0000313" key="11">
    <source>
        <dbReference type="EMBL" id="RZS68166.1"/>
    </source>
</evidence>
<keyword evidence="9" id="KW-0812">Transmembrane</keyword>
<evidence type="ECO:0000256" key="7">
    <source>
        <dbReference type="PROSITE-ProRule" id="PRU10141"/>
    </source>
</evidence>
<protein>
    <recommendedName>
        <fullName evidence="1">non-specific serine/threonine protein kinase</fullName>
        <ecNumber evidence="1">2.7.11.1</ecNumber>
    </recommendedName>
</protein>
<evidence type="ECO:0000256" key="3">
    <source>
        <dbReference type="ARBA" id="ARBA00022679"/>
    </source>
</evidence>
<evidence type="ECO:0000259" key="10">
    <source>
        <dbReference type="PROSITE" id="PS50011"/>
    </source>
</evidence>
<name>A0A4Q7MIY7_9MICO</name>
<evidence type="ECO:0000313" key="12">
    <source>
        <dbReference type="Proteomes" id="UP000293289"/>
    </source>
</evidence>
<evidence type="ECO:0000256" key="1">
    <source>
        <dbReference type="ARBA" id="ARBA00012513"/>
    </source>
</evidence>
<dbReference type="Gene3D" id="1.10.510.10">
    <property type="entry name" value="Transferase(Phosphotransferase) domain 1"/>
    <property type="match status" value="1"/>
</dbReference>
<evidence type="ECO:0000256" key="4">
    <source>
        <dbReference type="ARBA" id="ARBA00022741"/>
    </source>
</evidence>
<keyword evidence="9" id="KW-0472">Membrane</keyword>
<sequence>MSDLRLADHIPTPDHHRQRYDFREHLGSGGMADVYRARDTELGRDIAVKVFRADDDTVADLQRREREIRLLSRLNHPGLVGIHDAGVLMDEGVARRYVVMEYVEGRSLAHRLARGPMKPRQVADIGAQMADALSYVHGHGIVHRDVKPENILVAEVPTLGYTLMAKLADFGVAQFADGSRLTGDGAIMGTAAYISPEQARGDEVGTPSDVYSLGLVLLESLRGEREYPGSAIEAALARLHRPPAVPEDLPGEWRALLSAMTDDDPARRPTAHDVAATMRDVIRGMIITGRGKHEGRTARTWRRPRSTRRQAPGTAGSSGSSRASGSPRRFGRFGPARSPGSPGSPARTVAIASAAVGGVAVSVALVVTAVAGVVAL</sequence>
<dbReference type="InterPro" id="IPR000719">
    <property type="entry name" value="Prot_kinase_dom"/>
</dbReference>
<comment type="caution">
    <text evidence="11">The sequence shown here is derived from an EMBL/GenBank/DDBJ whole genome shotgun (WGS) entry which is preliminary data.</text>
</comment>